<dbReference type="RefSeq" id="WP_114587183.1">
    <property type="nucleotide sequence ID" value="NZ_CP031148.1"/>
</dbReference>
<name>A0A345E790_9EURY</name>
<dbReference type="PANTHER" id="PTHR30492">
    <property type="entry name" value="METHYLGLYOXAL SYNTHASE"/>
    <property type="match status" value="1"/>
</dbReference>
<dbReference type="Proteomes" id="UP000252985">
    <property type="component" value="Chromosome"/>
</dbReference>
<evidence type="ECO:0000256" key="1">
    <source>
        <dbReference type="ARBA" id="ARBA00022975"/>
    </source>
</evidence>
<dbReference type="Pfam" id="PF02142">
    <property type="entry name" value="MGS"/>
    <property type="match status" value="1"/>
</dbReference>
<dbReference type="KEGG" id="haj:DU500_06785"/>
<protein>
    <recommendedName>
        <fullName evidence="2">Methylglyoxal synthase</fullName>
        <shortName evidence="2">MGS</shortName>
        <ecNumber evidence="2">4.2.3.3</ecNumber>
    </recommendedName>
</protein>
<evidence type="ECO:0000313" key="4">
    <source>
        <dbReference type="EMBL" id="AXG08062.1"/>
    </source>
</evidence>
<dbReference type="Gene3D" id="3.40.50.1380">
    <property type="entry name" value="Methylglyoxal synthase-like domain"/>
    <property type="match status" value="1"/>
</dbReference>
<comment type="catalytic activity">
    <reaction evidence="2">
        <text>dihydroxyacetone phosphate = methylglyoxal + phosphate</text>
        <dbReference type="Rhea" id="RHEA:17937"/>
        <dbReference type="ChEBI" id="CHEBI:17158"/>
        <dbReference type="ChEBI" id="CHEBI:43474"/>
        <dbReference type="ChEBI" id="CHEBI:57642"/>
        <dbReference type="EC" id="4.2.3.3"/>
    </reaction>
</comment>
<dbReference type="CDD" id="cd01422">
    <property type="entry name" value="MGS"/>
    <property type="match status" value="1"/>
</dbReference>
<keyword evidence="1" id="KW-0665">Pyrimidine biosynthesis</keyword>
<dbReference type="OrthoDB" id="166237at2157"/>
<feature type="binding site" evidence="2">
    <location>
        <position position="13"/>
    </location>
    <ligand>
        <name>substrate</name>
    </ligand>
</feature>
<reference evidence="4 7" key="2">
    <citation type="submission" date="2018-07" db="EMBL/GenBank/DDBJ databases">
        <title>Genome sequences of Haloplanus sp. CBA1113.</title>
        <authorList>
            <person name="Kim Y.B."/>
            <person name="Roh S.W."/>
        </authorList>
    </citation>
    <scope>NUCLEOTIDE SEQUENCE [LARGE SCALE GENOMIC DNA]</scope>
    <source>
        <strain evidence="4 7">CBA1113</strain>
    </source>
</reference>
<dbReference type="InterPro" id="IPR004363">
    <property type="entry name" value="Methylgl_synth"/>
</dbReference>
<evidence type="ECO:0000259" key="3">
    <source>
        <dbReference type="PROSITE" id="PS51855"/>
    </source>
</evidence>
<dbReference type="PIRSF" id="PIRSF006614">
    <property type="entry name" value="Methylglyox_syn"/>
    <property type="match status" value="1"/>
</dbReference>
<organism evidence="4 7">
    <name type="scientific">Haloplanus rubicundus</name>
    <dbReference type="NCBI Taxonomy" id="1547898"/>
    <lineage>
        <taxon>Archaea</taxon>
        <taxon>Methanobacteriati</taxon>
        <taxon>Methanobacteriota</taxon>
        <taxon>Stenosarchaea group</taxon>
        <taxon>Halobacteria</taxon>
        <taxon>Halobacteriales</taxon>
        <taxon>Haloferacaceae</taxon>
        <taxon>Haloplanus</taxon>
    </lineage>
</organism>
<dbReference type="GO" id="GO:0019242">
    <property type="term" value="P:methylglyoxal biosynthetic process"/>
    <property type="evidence" value="ECO:0007669"/>
    <property type="project" value="UniProtKB-UniRule"/>
</dbReference>
<accession>A0A345EHT8</accession>
<dbReference type="Proteomes" id="UP000253273">
    <property type="component" value="Chromosome"/>
</dbReference>
<dbReference type="EMBL" id="CP031150">
    <property type="protein sequence ID" value="AXG08062.1"/>
    <property type="molecule type" value="Genomic_DNA"/>
</dbReference>
<accession>A0A345E790</accession>
<dbReference type="AlphaFoldDB" id="A0A345E790"/>
<evidence type="ECO:0000256" key="2">
    <source>
        <dbReference type="HAMAP-Rule" id="MF_00549"/>
    </source>
</evidence>
<comment type="caution">
    <text evidence="2">Lacks conserved residue(s) required for the propagation of feature annotation.</text>
</comment>
<dbReference type="EMBL" id="CP031148">
    <property type="protein sequence ID" value="AXG11760.1"/>
    <property type="molecule type" value="Genomic_DNA"/>
</dbReference>
<comment type="similarity">
    <text evidence="2">Belongs to the methylglyoxal synthase family.</text>
</comment>
<dbReference type="GeneID" id="37286615"/>
<dbReference type="HAMAP" id="MF_00549">
    <property type="entry name" value="Methylglyoxal_synth"/>
    <property type="match status" value="1"/>
</dbReference>
<feature type="binding site" evidence="2">
    <location>
        <position position="88"/>
    </location>
    <ligand>
        <name>substrate</name>
    </ligand>
</feature>
<dbReference type="GO" id="GO:0005829">
    <property type="term" value="C:cytosol"/>
    <property type="evidence" value="ECO:0007669"/>
    <property type="project" value="TreeGrafter"/>
</dbReference>
<dbReference type="InterPro" id="IPR011607">
    <property type="entry name" value="MGS-like_dom"/>
</dbReference>
<proteinExistence type="inferred from homology"/>
<keyword evidence="2 4" id="KW-0456">Lyase</keyword>
<feature type="binding site" evidence="2">
    <location>
        <position position="9"/>
    </location>
    <ligand>
        <name>substrate</name>
    </ligand>
</feature>
<comment type="function">
    <text evidence="2">Catalyzes the formation of methylglyoxal from dihydroxyacetone phosphate.</text>
</comment>
<dbReference type="PROSITE" id="PS51855">
    <property type="entry name" value="MGS"/>
    <property type="match status" value="1"/>
</dbReference>
<dbReference type="SMART" id="SM00851">
    <property type="entry name" value="MGS"/>
    <property type="match status" value="1"/>
</dbReference>
<dbReference type="SUPFAM" id="SSF52335">
    <property type="entry name" value="Methylglyoxal synthase-like"/>
    <property type="match status" value="1"/>
</dbReference>
<sequence length="135" mass="14837">MARVALIAHDEKKPTLVEIVQAYEDILSNFDLVGTGMTAKRLMRKTDLNIERKRGGSVGGDVQIAAEVVEGDIDGVIFLRDPSIAQPHEADINALLRACTVHNVPIASVPVTAEFLIEALYRKGSHHSGWRLRIK</sequence>
<feature type="domain" description="MGS-like" evidence="3">
    <location>
        <begin position="1"/>
        <end position="135"/>
    </location>
</feature>
<evidence type="ECO:0000313" key="7">
    <source>
        <dbReference type="Proteomes" id="UP000253273"/>
    </source>
</evidence>
<evidence type="ECO:0000313" key="6">
    <source>
        <dbReference type="Proteomes" id="UP000252985"/>
    </source>
</evidence>
<dbReference type="KEGG" id="haq:DU484_06515"/>
<feature type="active site" description="Proton donor/acceptor" evidence="2">
    <location>
        <position position="61"/>
    </location>
</feature>
<dbReference type="NCBIfam" id="NF003559">
    <property type="entry name" value="PRK05234.1"/>
    <property type="match status" value="1"/>
</dbReference>
<keyword evidence="7" id="KW-1185">Reference proteome</keyword>
<dbReference type="GO" id="GO:0008929">
    <property type="term" value="F:methylglyoxal synthase activity"/>
    <property type="evidence" value="ECO:0007669"/>
    <property type="project" value="UniProtKB-UniRule"/>
</dbReference>
<evidence type="ECO:0000313" key="5">
    <source>
        <dbReference type="EMBL" id="AXG11760.1"/>
    </source>
</evidence>
<gene>
    <name evidence="2" type="primary">mgsA</name>
    <name evidence="5" type="ORF">DU484_06515</name>
    <name evidence="4" type="ORF">DU500_06785</name>
</gene>
<dbReference type="GO" id="GO:0006221">
    <property type="term" value="P:pyrimidine nucleotide biosynthetic process"/>
    <property type="evidence" value="ECO:0007669"/>
    <property type="project" value="UniProtKB-KW"/>
</dbReference>
<dbReference type="EC" id="4.2.3.3" evidence="2"/>
<reference evidence="5 6" key="1">
    <citation type="submission" date="2018-07" db="EMBL/GenBank/DDBJ databases">
        <title>Genome sequences of Haloplanus sp. CBA1112.</title>
        <authorList>
            <person name="Kim Y.B."/>
            <person name="Roh S.W."/>
        </authorList>
    </citation>
    <scope>NUCLEOTIDE SEQUENCE [LARGE SCALE GENOMIC DNA]</scope>
    <source>
        <strain evidence="5 6">CBA1112</strain>
    </source>
</reference>
<dbReference type="PANTHER" id="PTHR30492:SF0">
    <property type="entry name" value="METHYLGLYOXAL SYNTHASE"/>
    <property type="match status" value="1"/>
</dbReference>
<dbReference type="InterPro" id="IPR036914">
    <property type="entry name" value="MGS-like_dom_sf"/>
</dbReference>